<accession>A0ABN7W347</accession>
<feature type="non-terminal residue" evidence="1">
    <location>
        <position position="1"/>
    </location>
</feature>
<gene>
    <name evidence="1" type="ORF">GMARGA_LOCUS25459</name>
</gene>
<organism evidence="1 2">
    <name type="scientific">Gigaspora margarita</name>
    <dbReference type="NCBI Taxonomy" id="4874"/>
    <lineage>
        <taxon>Eukaryota</taxon>
        <taxon>Fungi</taxon>
        <taxon>Fungi incertae sedis</taxon>
        <taxon>Mucoromycota</taxon>
        <taxon>Glomeromycotina</taxon>
        <taxon>Glomeromycetes</taxon>
        <taxon>Diversisporales</taxon>
        <taxon>Gigasporaceae</taxon>
        <taxon>Gigaspora</taxon>
    </lineage>
</organism>
<name>A0ABN7W347_GIGMA</name>
<dbReference type="EMBL" id="CAJVQB010028223">
    <property type="protein sequence ID" value="CAG8811969.1"/>
    <property type="molecule type" value="Genomic_DNA"/>
</dbReference>
<protein>
    <submittedName>
        <fullName evidence="1">18455_t:CDS:1</fullName>
    </submittedName>
</protein>
<evidence type="ECO:0000313" key="2">
    <source>
        <dbReference type="Proteomes" id="UP000789901"/>
    </source>
</evidence>
<comment type="caution">
    <text evidence="1">The sequence shown here is derived from an EMBL/GenBank/DDBJ whole genome shotgun (WGS) entry which is preliminary data.</text>
</comment>
<evidence type="ECO:0000313" key="1">
    <source>
        <dbReference type="EMBL" id="CAG8811969.1"/>
    </source>
</evidence>
<keyword evidence="2" id="KW-1185">Reference proteome</keyword>
<dbReference type="Proteomes" id="UP000789901">
    <property type="component" value="Unassembled WGS sequence"/>
</dbReference>
<sequence>VNLKVCKKYLELFKDRHSLALAIYTYEDELYLNTNNEQELLVLLSNRTTNSDYYYIVKLFQQYYKIALGDCNGSLMFKCLADAINDYNKLDKGKAIL</sequence>
<reference evidence="1 2" key="1">
    <citation type="submission" date="2021-06" db="EMBL/GenBank/DDBJ databases">
        <authorList>
            <person name="Kallberg Y."/>
            <person name="Tangrot J."/>
            <person name="Rosling A."/>
        </authorList>
    </citation>
    <scope>NUCLEOTIDE SEQUENCE [LARGE SCALE GENOMIC DNA]</scope>
    <source>
        <strain evidence="1 2">120-4 pot B 10/14</strain>
    </source>
</reference>
<proteinExistence type="predicted"/>